<feature type="chain" id="PRO_5006622352" evidence="1">
    <location>
        <begin position="24"/>
        <end position="201"/>
    </location>
</feature>
<dbReference type="EMBL" id="CYKH01001753">
    <property type="protein sequence ID" value="CUG89628.1"/>
    <property type="molecule type" value="Genomic_DNA"/>
</dbReference>
<keyword evidence="1" id="KW-0732">Signal</keyword>
<dbReference type="VEuPathDB" id="TriTrypDB:BSAL_22465"/>
<keyword evidence="3" id="KW-1185">Reference proteome</keyword>
<dbReference type="AlphaFoldDB" id="A0A0S4JGH7"/>
<accession>A0A0S4JGH7</accession>
<evidence type="ECO:0000313" key="3">
    <source>
        <dbReference type="Proteomes" id="UP000051952"/>
    </source>
</evidence>
<protein>
    <submittedName>
        <fullName evidence="2">GPI-anchored surface protein, putative</fullName>
    </submittedName>
</protein>
<name>A0A0S4JGH7_BODSA</name>
<gene>
    <name evidence="2" type="ORF">BSAL_22465</name>
</gene>
<proteinExistence type="predicted"/>
<feature type="signal peptide" evidence="1">
    <location>
        <begin position="1"/>
        <end position="23"/>
    </location>
</feature>
<reference evidence="3" key="1">
    <citation type="submission" date="2015-09" db="EMBL/GenBank/DDBJ databases">
        <authorList>
            <consortium name="Pathogen Informatics"/>
        </authorList>
    </citation>
    <scope>NUCLEOTIDE SEQUENCE [LARGE SCALE GENOMIC DNA]</scope>
    <source>
        <strain evidence="3">Lake Konstanz</strain>
    </source>
</reference>
<evidence type="ECO:0000256" key="1">
    <source>
        <dbReference type="SAM" id="SignalP"/>
    </source>
</evidence>
<evidence type="ECO:0000313" key="2">
    <source>
        <dbReference type="EMBL" id="CUG89628.1"/>
    </source>
</evidence>
<organism evidence="2 3">
    <name type="scientific">Bodo saltans</name>
    <name type="common">Flagellated protozoan</name>
    <dbReference type="NCBI Taxonomy" id="75058"/>
    <lineage>
        <taxon>Eukaryota</taxon>
        <taxon>Discoba</taxon>
        <taxon>Euglenozoa</taxon>
        <taxon>Kinetoplastea</taxon>
        <taxon>Metakinetoplastina</taxon>
        <taxon>Eubodonida</taxon>
        <taxon>Bodonidae</taxon>
        <taxon>Bodo</taxon>
    </lineage>
</organism>
<sequence length="201" mass="20696">MSQSVLLRSALLVVTTLTVFIAAQITEDFYGTNDCSGSPTSSYQHTAGACTLGGLVYQCESSRQCLEIRVYDTTDGGRRKASADDGCSGTLLSSEGMACDECTGGSDTTVSTIVKGCNSAHPSIQTCFGSGSCSSGCNSDSGNLTLGCLTGDNGTAVDVRVVPCSAVLMQDYENYDSCSGSMLSQSVFAGGICTGGMMWRC</sequence>
<dbReference type="Proteomes" id="UP000051952">
    <property type="component" value="Unassembled WGS sequence"/>
</dbReference>